<proteinExistence type="predicted"/>
<dbReference type="OrthoDB" id="8434701at2"/>
<protein>
    <submittedName>
        <fullName evidence="1">Uncharacterized protein</fullName>
    </submittedName>
</protein>
<evidence type="ECO:0000313" key="2">
    <source>
        <dbReference type="Proteomes" id="UP000292781"/>
    </source>
</evidence>
<keyword evidence="2" id="KW-1185">Reference proteome</keyword>
<dbReference type="RefSeq" id="WP_131310930.1">
    <property type="nucleotide sequence ID" value="NZ_SJFN01000031.1"/>
</dbReference>
<sequence length="333" mass="35305">MARATPAEYLRNYHGMYFMDLTLERAILIDMRLYVSGSDLHPDFGRVMQAVLPFCTAGSSTGSASLQLDPAKVGALLAKTGGSLGAAQVDTEGTWSVPSLKRAYMGRGSPQEVFDATRLAIYAGVTNLTDASTYITKTFGQDCNAFVGNYLGLSPMIGIGYYCEKWRPPNEGGETGAAGKVSVCPPIGDVARIETGDIFVVYGDRDARGLPYRHIGLVGSFTPGAPRPVAAKPGAKPGTPAPPPVVSSGMLSKVEWGAAGGWDTHCSAETPIEFVVGTRAPWPPGEPAVYSPITDEKLQAIYGKTARLYFLSTAAIRAAYQPRTSQIAGRTDL</sequence>
<reference evidence="1 2" key="1">
    <citation type="submission" date="2019-02" db="EMBL/GenBank/DDBJ databases">
        <title>Siculibacillus lacustris gen. nov., sp. nov., a new rosette-forming bacterium isolated from a freshwater crater lake (Lake St. Ana, Romania).</title>
        <authorList>
            <person name="Felfoldi T."/>
            <person name="Marton Z."/>
            <person name="Szabo A."/>
            <person name="Mentes A."/>
            <person name="Boka K."/>
            <person name="Marialigeti K."/>
            <person name="Mathe I."/>
            <person name="Koncz M."/>
            <person name="Schumann P."/>
            <person name="Toth E."/>
        </authorList>
    </citation>
    <scope>NUCLEOTIDE SEQUENCE [LARGE SCALE GENOMIC DNA]</scope>
    <source>
        <strain evidence="1 2">SA-279</strain>
    </source>
</reference>
<comment type="caution">
    <text evidence="1">The sequence shown here is derived from an EMBL/GenBank/DDBJ whole genome shotgun (WGS) entry which is preliminary data.</text>
</comment>
<evidence type="ECO:0000313" key="1">
    <source>
        <dbReference type="EMBL" id="TBW34725.1"/>
    </source>
</evidence>
<dbReference type="AlphaFoldDB" id="A0A4Q9VI23"/>
<gene>
    <name evidence="1" type="ORF">EYW49_17545</name>
</gene>
<accession>A0A4Q9VI23</accession>
<name>A0A4Q9VI23_9HYPH</name>
<organism evidence="1 2">
    <name type="scientific">Siculibacillus lacustris</name>
    <dbReference type="NCBI Taxonomy" id="1549641"/>
    <lineage>
        <taxon>Bacteria</taxon>
        <taxon>Pseudomonadati</taxon>
        <taxon>Pseudomonadota</taxon>
        <taxon>Alphaproteobacteria</taxon>
        <taxon>Hyphomicrobiales</taxon>
        <taxon>Ancalomicrobiaceae</taxon>
        <taxon>Siculibacillus</taxon>
    </lineage>
</organism>
<dbReference type="EMBL" id="SJFN01000031">
    <property type="protein sequence ID" value="TBW34725.1"/>
    <property type="molecule type" value="Genomic_DNA"/>
</dbReference>
<dbReference type="Proteomes" id="UP000292781">
    <property type="component" value="Unassembled WGS sequence"/>
</dbReference>